<sequence>MLEHPCQRVVGVVGPWLYHYGGTPSGRAASTAAAPAATAEAA</sequence>
<dbReference type="EMBL" id="JAOB01000068">
    <property type="protein sequence ID" value="EUA23993.1"/>
    <property type="molecule type" value="Genomic_DNA"/>
</dbReference>
<comment type="caution">
    <text evidence="1">The sequence shown here is derived from an EMBL/GenBank/DDBJ whole genome shotgun (WGS) entry which is preliminary data.</text>
</comment>
<organism evidence="1">
    <name type="scientific">Mycobacterium xenopi 4042</name>
    <dbReference type="NCBI Taxonomy" id="1299334"/>
    <lineage>
        <taxon>Bacteria</taxon>
        <taxon>Bacillati</taxon>
        <taxon>Actinomycetota</taxon>
        <taxon>Actinomycetes</taxon>
        <taxon>Mycobacteriales</taxon>
        <taxon>Mycobacteriaceae</taxon>
        <taxon>Mycobacterium</taxon>
    </lineage>
</organism>
<protein>
    <submittedName>
        <fullName evidence="1">Uncharacterized protein</fullName>
    </submittedName>
</protein>
<gene>
    <name evidence="1" type="ORF">I553_3481</name>
</gene>
<proteinExistence type="predicted"/>
<reference evidence="1" key="1">
    <citation type="submission" date="2014-01" db="EMBL/GenBank/DDBJ databases">
        <authorList>
            <person name="Brown-Elliot B."/>
            <person name="Wallace R."/>
            <person name="Lenaerts A."/>
            <person name="Ordway D."/>
            <person name="DeGroote M.A."/>
            <person name="Parker T."/>
            <person name="Sizemore C."/>
            <person name="Tallon L.J."/>
            <person name="Sadzewicz L.K."/>
            <person name="Sengamalay N."/>
            <person name="Fraser C.M."/>
            <person name="Hine E."/>
            <person name="Shefchek K.A."/>
            <person name="Das S.P."/>
            <person name="Tettelin H."/>
        </authorList>
    </citation>
    <scope>NUCLEOTIDE SEQUENCE [LARGE SCALE GENOMIC DNA]</scope>
    <source>
        <strain evidence="1">4042</strain>
    </source>
</reference>
<accession>X7ZZ36</accession>
<dbReference type="AlphaFoldDB" id="X7ZZ36"/>
<name>X7ZZ36_MYCXE</name>
<evidence type="ECO:0000313" key="1">
    <source>
        <dbReference type="EMBL" id="EUA23993.1"/>
    </source>
</evidence>